<dbReference type="SUPFAM" id="SSF103481">
    <property type="entry name" value="Multidrug resistance efflux transporter EmrE"/>
    <property type="match status" value="2"/>
</dbReference>
<keyword evidence="1" id="KW-0472">Membrane</keyword>
<evidence type="ECO:0000313" key="3">
    <source>
        <dbReference type="EMBL" id="SMC10986.1"/>
    </source>
</evidence>
<protein>
    <submittedName>
        <fullName evidence="3">EamA-like transporter family protein</fullName>
    </submittedName>
</protein>
<feature type="transmembrane region" description="Helical" evidence="1">
    <location>
        <begin position="156"/>
        <end position="178"/>
    </location>
</feature>
<keyword evidence="4" id="KW-1185">Reference proteome</keyword>
<dbReference type="Pfam" id="PF00892">
    <property type="entry name" value="EamA"/>
    <property type="match status" value="1"/>
</dbReference>
<gene>
    <name evidence="3" type="ORF">ROA7745_00795</name>
</gene>
<sequence length="302" mass="32056">MTGRMEAWIILSVAAAAFQTLRFMLQKHLSMGALSTGGATFARFAYSMPFVVTLALGYLAYSGVAWPHLGGAFWIYAFSGGLAQILATWCVVALFAQRNFAVGITFKKTEVIQTALIGLIVLGDRISLTGLVAIVIGLVGVLILSDNRIAGQGARLFNRAAGLGLASGALFAISAVGYRGATLEIASDDPFLRAVVSLAIVTTSQAFGMAAWLAWREKGEISRVIAARRTAVWMGITGMGGSLCWFTAFTLQNAAYVFAVGQIEVIFSLMASVLFFRERVAVRELLGIGLLSASILGLVLLV</sequence>
<evidence type="ECO:0000256" key="1">
    <source>
        <dbReference type="SAM" id="Phobius"/>
    </source>
</evidence>
<accession>A0A1X7BMY6</accession>
<evidence type="ECO:0000259" key="2">
    <source>
        <dbReference type="Pfam" id="PF00892"/>
    </source>
</evidence>
<feature type="transmembrane region" description="Helical" evidence="1">
    <location>
        <begin position="73"/>
        <end position="96"/>
    </location>
</feature>
<feature type="transmembrane region" description="Helical" evidence="1">
    <location>
        <begin position="46"/>
        <end position="66"/>
    </location>
</feature>
<evidence type="ECO:0000313" key="4">
    <source>
        <dbReference type="Proteomes" id="UP000193224"/>
    </source>
</evidence>
<dbReference type="AlphaFoldDB" id="A0A1X7BMY6"/>
<feature type="transmembrane region" description="Helical" evidence="1">
    <location>
        <begin position="285"/>
        <end position="301"/>
    </location>
</feature>
<dbReference type="GO" id="GO:0016020">
    <property type="term" value="C:membrane"/>
    <property type="evidence" value="ECO:0007669"/>
    <property type="project" value="InterPro"/>
</dbReference>
<reference evidence="3 4" key="1">
    <citation type="submission" date="2017-03" db="EMBL/GenBank/DDBJ databases">
        <authorList>
            <person name="Afonso C.L."/>
            <person name="Miller P.J."/>
            <person name="Scott M.A."/>
            <person name="Spackman E."/>
            <person name="Goraichik I."/>
            <person name="Dimitrov K.M."/>
            <person name="Suarez D.L."/>
            <person name="Swayne D.E."/>
        </authorList>
    </citation>
    <scope>NUCLEOTIDE SEQUENCE [LARGE SCALE GENOMIC DNA]</scope>
    <source>
        <strain evidence="3 4">CECT 7745</strain>
    </source>
</reference>
<keyword evidence="1" id="KW-1133">Transmembrane helix</keyword>
<dbReference type="EMBL" id="FWXB01000002">
    <property type="protein sequence ID" value="SMC10986.1"/>
    <property type="molecule type" value="Genomic_DNA"/>
</dbReference>
<dbReference type="InterPro" id="IPR000620">
    <property type="entry name" value="EamA_dom"/>
</dbReference>
<feature type="domain" description="EamA" evidence="2">
    <location>
        <begin position="163"/>
        <end position="299"/>
    </location>
</feature>
<dbReference type="Proteomes" id="UP000193224">
    <property type="component" value="Unassembled WGS sequence"/>
</dbReference>
<feature type="transmembrane region" description="Helical" evidence="1">
    <location>
        <begin position="190"/>
        <end position="215"/>
    </location>
</feature>
<organism evidence="3 4">
    <name type="scientific">Roseovarius aestuarii</name>
    <dbReference type="NCBI Taxonomy" id="475083"/>
    <lineage>
        <taxon>Bacteria</taxon>
        <taxon>Pseudomonadati</taxon>
        <taxon>Pseudomonadota</taxon>
        <taxon>Alphaproteobacteria</taxon>
        <taxon>Rhodobacterales</taxon>
        <taxon>Roseobacteraceae</taxon>
        <taxon>Roseovarius</taxon>
    </lineage>
</organism>
<feature type="transmembrane region" description="Helical" evidence="1">
    <location>
        <begin position="227"/>
        <end position="248"/>
    </location>
</feature>
<feature type="transmembrane region" description="Helical" evidence="1">
    <location>
        <begin position="116"/>
        <end position="144"/>
    </location>
</feature>
<feature type="transmembrane region" description="Helical" evidence="1">
    <location>
        <begin position="254"/>
        <end position="276"/>
    </location>
</feature>
<keyword evidence="1" id="KW-0812">Transmembrane</keyword>
<name>A0A1X7BMY6_9RHOB</name>
<dbReference type="InterPro" id="IPR037185">
    <property type="entry name" value="EmrE-like"/>
</dbReference>
<proteinExistence type="predicted"/>